<dbReference type="InterPro" id="IPR032465">
    <property type="entry name" value="ACMSD"/>
</dbReference>
<dbReference type="EC" id="4.1.1.52" evidence="7"/>
<evidence type="ECO:0000256" key="3">
    <source>
        <dbReference type="ARBA" id="ARBA00022793"/>
    </source>
</evidence>
<organism evidence="11 12">
    <name type="scientific">Dactylonectria macrodidyma</name>
    <dbReference type="NCBI Taxonomy" id="307937"/>
    <lineage>
        <taxon>Eukaryota</taxon>
        <taxon>Fungi</taxon>
        <taxon>Dikarya</taxon>
        <taxon>Ascomycota</taxon>
        <taxon>Pezizomycotina</taxon>
        <taxon>Sordariomycetes</taxon>
        <taxon>Hypocreomycetidae</taxon>
        <taxon>Hypocreales</taxon>
        <taxon>Nectriaceae</taxon>
        <taxon>Dactylonectria</taxon>
    </lineage>
</organism>
<evidence type="ECO:0000256" key="6">
    <source>
        <dbReference type="ARBA" id="ARBA00036832"/>
    </source>
</evidence>
<keyword evidence="9" id="KW-0732">Signal</keyword>
<evidence type="ECO:0000256" key="1">
    <source>
        <dbReference type="ARBA" id="ARBA00005871"/>
    </source>
</evidence>
<dbReference type="InterPro" id="IPR006680">
    <property type="entry name" value="Amidohydro-rel"/>
</dbReference>
<keyword evidence="3 8" id="KW-0210">Decarboxylase</keyword>
<name>A0A9P9IQE3_9HYPO</name>
<reference evidence="11" key="1">
    <citation type="journal article" date="2021" name="Nat. Commun.">
        <title>Genetic determinants of endophytism in the Arabidopsis root mycobiome.</title>
        <authorList>
            <person name="Mesny F."/>
            <person name="Miyauchi S."/>
            <person name="Thiergart T."/>
            <person name="Pickel B."/>
            <person name="Atanasova L."/>
            <person name="Karlsson M."/>
            <person name="Huettel B."/>
            <person name="Barry K.W."/>
            <person name="Haridas S."/>
            <person name="Chen C."/>
            <person name="Bauer D."/>
            <person name="Andreopoulos W."/>
            <person name="Pangilinan J."/>
            <person name="LaButti K."/>
            <person name="Riley R."/>
            <person name="Lipzen A."/>
            <person name="Clum A."/>
            <person name="Drula E."/>
            <person name="Henrissat B."/>
            <person name="Kohler A."/>
            <person name="Grigoriev I.V."/>
            <person name="Martin F.M."/>
            <person name="Hacquard S."/>
        </authorList>
    </citation>
    <scope>NUCLEOTIDE SEQUENCE</scope>
    <source>
        <strain evidence="11">MPI-CAGE-AT-0147</strain>
    </source>
</reference>
<comment type="catalytic activity">
    <reaction evidence="6">
        <text>6-methylsalicylate + H(+) = 3-methylphenol + CO2</text>
        <dbReference type="Rhea" id="RHEA:23112"/>
        <dbReference type="ChEBI" id="CHEBI:15378"/>
        <dbReference type="ChEBI" id="CHEBI:16526"/>
        <dbReference type="ChEBI" id="CHEBI:17231"/>
        <dbReference type="ChEBI" id="CHEBI:36658"/>
        <dbReference type="EC" id="4.1.1.52"/>
    </reaction>
    <physiologicalReaction direction="left-to-right" evidence="6">
        <dbReference type="Rhea" id="RHEA:23113"/>
    </physiologicalReaction>
</comment>
<sequence>MRLTNIAGVLARFVSVALSSRVDTHFHALPAPYLAAVAAAGGDPSGFPSPAWTIEAALKSMNSIGTSLGIMSVSSPGVGIAGTGDAGRVLARTVNGIFGGYLNNTKCKGKLGFFGALPDFQDVNGTLAEIDYLYKEQNLSAGVTVFTSYGGKLLGAPEYAPIWKKLNHYKALIFLHPSVLEVTPFFIGPAIPQPIVDYPLATTRAAVDLVMTGTLRACPNIDIILSHVGGTIPFVGSRAINSLALPDIASLSNVTITQAKADFGRFYYDTALSTSAAQLNGLLDFTSPDRILFGSDFPYAPQLAIDATIAGYAKFVATDSRGAKIRPEILRQNSLKLLNKHSQGRVYK</sequence>
<dbReference type="GO" id="GO:0016787">
    <property type="term" value="F:hydrolase activity"/>
    <property type="evidence" value="ECO:0007669"/>
    <property type="project" value="InterPro"/>
</dbReference>
<dbReference type="EMBL" id="JAGMUV010000018">
    <property type="protein sequence ID" value="KAH7129272.1"/>
    <property type="molecule type" value="Genomic_DNA"/>
</dbReference>
<keyword evidence="5 8" id="KW-0456">Lyase</keyword>
<comment type="caution">
    <text evidence="11">The sequence shown here is derived from an EMBL/GenBank/DDBJ whole genome shotgun (WGS) entry which is preliminary data.</text>
</comment>
<keyword evidence="2" id="KW-0479">Metal-binding</keyword>
<evidence type="ECO:0000256" key="7">
    <source>
        <dbReference type="ARBA" id="ARBA00038889"/>
    </source>
</evidence>
<comment type="similarity">
    <text evidence="1">Belongs to the metallo-dependent hydrolases superfamily. ACMSD family.</text>
</comment>
<dbReference type="GO" id="GO:0046872">
    <property type="term" value="F:metal ion binding"/>
    <property type="evidence" value="ECO:0007669"/>
    <property type="project" value="UniProtKB-KW"/>
</dbReference>
<dbReference type="SUPFAM" id="SSF51556">
    <property type="entry name" value="Metallo-dependent hydrolases"/>
    <property type="match status" value="1"/>
</dbReference>
<dbReference type="OrthoDB" id="2832284at2759"/>
<dbReference type="Gene3D" id="3.20.20.140">
    <property type="entry name" value="Metal-dependent hydrolases"/>
    <property type="match status" value="1"/>
</dbReference>
<dbReference type="GO" id="GO:0019748">
    <property type="term" value="P:secondary metabolic process"/>
    <property type="evidence" value="ECO:0007669"/>
    <property type="project" value="TreeGrafter"/>
</dbReference>
<evidence type="ECO:0000256" key="5">
    <source>
        <dbReference type="ARBA" id="ARBA00023239"/>
    </source>
</evidence>
<evidence type="ECO:0000256" key="8">
    <source>
        <dbReference type="RuleBase" id="RU366045"/>
    </source>
</evidence>
<evidence type="ECO:0000313" key="12">
    <source>
        <dbReference type="Proteomes" id="UP000738349"/>
    </source>
</evidence>
<dbReference type="Proteomes" id="UP000738349">
    <property type="component" value="Unassembled WGS sequence"/>
</dbReference>
<protein>
    <recommendedName>
        <fullName evidence="7">6-methylsalicylate decarboxylase</fullName>
        <ecNumber evidence="7">4.1.1.52</ecNumber>
    </recommendedName>
</protein>
<dbReference type="Pfam" id="PF04909">
    <property type="entry name" value="Amidohydro_2"/>
    <property type="match status" value="1"/>
</dbReference>
<dbReference type="PANTHER" id="PTHR21240">
    <property type="entry name" value="2-AMINO-3-CARBOXYLMUCONATE-6-SEMIALDEHYDE DECARBOXYLASE"/>
    <property type="match status" value="1"/>
</dbReference>
<proteinExistence type="inferred from homology"/>
<feature type="domain" description="Amidohydrolase-related" evidence="10">
    <location>
        <begin position="22"/>
        <end position="339"/>
    </location>
</feature>
<feature type="signal peptide" evidence="9">
    <location>
        <begin position="1"/>
        <end position="19"/>
    </location>
</feature>
<evidence type="ECO:0000256" key="2">
    <source>
        <dbReference type="ARBA" id="ARBA00022723"/>
    </source>
</evidence>
<feature type="chain" id="PRO_5040490791" description="6-methylsalicylate decarboxylase" evidence="9">
    <location>
        <begin position="20"/>
        <end position="348"/>
    </location>
</feature>
<dbReference type="AlphaFoldDB" id="A0A9P9IQE3"/>
<gene>
    <name evidence="11" type="ORF">EDB81DRAFT_889035</name>
</gene>
<dbReference type="GO" id="GO:0047596">
    <property type="term" value="F:6-methylsalicylate decarboxylase activity"/>
    <property type="evidence" value="ECO:0007669"/>
    <property type="project" value="UniProtKB-EC"/>
</dbReference>
<keyword evidence="4" id="KW-0862">Zinc</keyword>
<evidence type="ECO:0000313" key="11">
    <source>
        <dbReference type="EMBL" id="KAH7129272.1"/>
    </source>
</evidence>
<accession>A0A9P9IQE3</accession>
<evidence type="ECO:0000256" key="9">
    <source>
        <dbReference type="SAM" id="SignalP"/>
    </source>
</evidence>
<evidence type="ECO:0000259" key="10">
    <source>
        <dbReference type="Pfam" id="PF04909"/>
    </source>
</evidence>
<dbReference type="PANTHER" id="PTHR21240:SF29">
    <property type="entry name" value="AMIDOHYDROLASE-RELATED DOMAIN-CONTAINING PROTEIN"/>
    <property type="match status" value="1"/>
</dbReference>
<dbReference type="InterPro" id="IPR032466">
    <property type="entry name" value="Metal_Hydrolase"/>
</dbReference>
<keyword evidence="12" id="KW-1185">Reference proteome</keyword>
<evidence type="ECO:0000256" key="4">
    <source>
        <dbReference type="ARBA" id="ARBA00022833"/>
    </source>
</evidence>
<dbReference type="GO" id="GO:0005829">
    <property type="term" value="C:cytosol"/>
    <property type="evidence" value="ECO:0007669"/>
    <property type="project" value="TreeGrafter"/>
</dbReference>